<reference evidence="1 2" key="1">
    <citation type="submission" date="2023-08" db="EMBL/GenBank/DDBJ databases">
        <title>Black Yeasts Isolated from many extreme environments.</title>
        <authorList>
            <person name="Coleine C."/>
            <person name="Stajich J.E."/>
            <person name="Selbmann L."/>
        </authorList>
    </citation>
    <scope>NUCLEOTIDE SEQUENCE [LARGE SCALE GENOMIC DNA]</scope>
    <source>
        <strain evidence="1 2">CCFEE 5386</strain>
    </source>
</reference>
<evidence type="ECO:0000313" key="2">
    <source>
        <dbReference type="Proteomes" id="UP001308179"/>
    </source>
</evidence>
<accession>A0ABR0LAR7</accession>
<keyword evidence="2" id="KW-1185">Reference proteome</keyword>
<gene>
    <name evidence="1" type="ORF">LTR32_002685</name>
</gene>
<organism evidence="1 2">
    <name type="scientific">Rachicladosporium monterosium</name>
    <dbReference type="NCBI Taxonomy" id="1507873"/>
    <lineage>
        <taxon>Eukaryota</taxon>
        <taxon>Fungi</taxon>
        <taxon>Dikarya</taxon>
        <taxon>Ascomycota</taxon>
        <taxon>Pezizomycotina</taxon>
        <taxon>Dothideomycetes</taxon>
        <taxon>Dothideomycetidae</taxon>
        <taxon>Cladosporiales</taxon>
        <taxon>Cladosporiaceae</taxon>
        <taxon>Rachicladosporium</taxon>
    </lineage>
</organism>
<proteinExistence type="predicted"/>
<evidence type="ECO:0000313" key="1">
    <source>
        <dbReference type="EMBL" id="KAK5145590.1"/>
    </source>
</evidence>
<dbReference type="Proteomes" id="UP001308179">
    <property type="component" value="Unassembled WGS sequence"/>
</dbReference>
<protein>
    <submittedName>
        <fullName evidence="1">Uncharacterized protein</fullName>
    </submittedName>
</protein>
<dbReference type="EMBL" id="JAVRRR010000140">
    <property type="protein sequence ID" value="KAK5145590.1"/>
    <property type="molecule type" value="Genomic_DNA"/>
</dbReference>
<sequence length="215" mass="23794">MTIPSVLEESSSTDSGSRSRVEEWLMEQDNNTNIGTTLGKVSIVKNLMRSDDYLIMVCPGCLSARVAASTEANKATFADLVTNITGNSMVGLVVSAYCSLRSDRCAKLDTSTDRHTHKLLSDFESWSGCKSIGKILRQVTYVRSDTDEDEIMVLSAREIVRLCKGMQMSPLKFGCDGIVIREDGDRWMNMDWTINRIPTRVKVSSAGKSLDETSM</sequence>
<comment type="caution">
    <text evidence="1">The sequence shown here is derived from an EMBL/GenBank/DDBJ whole genome shotgun (WGS) entry which is preliminary data.</text>
</comment>
<name>A0ABR0LAR7_9PEZI</name>